<dbReference type="InterPro" id="IPR007298">
    <property type="entry name" value="Cu-R_lipoprotein_NlpE"/>
</dbReference>
<comment type="caution">
    <text evidence="2">The sequence shown here is derived from an EMBL/GenBank/DDBJ whole genome shotgun (WGS) entry which is preliminary data.</text>
</comment>
<proteinExistence type="predicted"/>
<name>A0A5D4XLY1_9GAMM</name>
<dbReference type="Gene3D" id="2.40.128.640">
    <property type="match status" value="1"/>
</dbReference>
<keyword evidence="3" id="KW-1185">Reference proteome</keyword>
<dbReference type="AlphaFoldDB" id="A0A5D4XLY1"/>
<feature type="compositionally biased region" description="Low complexity" evidence="1">
    <location>
        <begin position="108"/>
        <end position="118"/>
    </location>
</feature>
<dbReference type="Proteomes" id="UP000324973">
    <property type="component" value="Unassembled WGS sequence"/>
</dbReference>
<evidence type="ECO:0000313" key="3">
    <source>
        <dbReference type="Proteomes" id="UP000324973"/>
    </source>
</evidence>
<dbReference type="OrthoDB" id="5348860at2"/>
<evidence type="ECO:0000256" key="1">
    <source>
        <dbReference type="SAM" id="MobiDB-lite"/>
    </source>
</evidence>
<reference evidence="2 3" key="1">
    <citation type="submission" date="2019-08" db="EMBL/GenBank/DDBJ databases">
        <title>Luteimonas viscosus sp. nov., isolated from soil of a sunflower field.</title>
        <authorList>
            <person name="Jianli Z."/>
            <person name="Ying Z."/>
        </authorList>
    </citation>
    <scope>NUCLEOTIDE SEQUENCE [LARGE SCALE GENOMIC DNA]</scope>
    <source>
        <strain evidence="2 3">XBU10</strain>
    </source>
</reference>
<sequence length="242" mass="26112">MAVRHEATPGRGAGRRQAGRAHHHQPDRARHPRRHPQVAVAERLLHRDRPTLARTPPAFRTSRVSDEDFAMTLRIAPSLLLVPLAFALAACQPDPEPAPPQPPEPITAGSGAANAPGAAVADTDAIAVVHRAPEDPTGFDRKDFAGTFSGILPCEDCPGVDTRLVIDADGRFQLAETRHEGDTTQEMSGTWTIDDAGVRLLLDPDTKDAGDRHFEVVSKDEIRMLDAAGNPAQSAHNLSLRR</sequence>
<protein>
    <submittedName>
        <fullName evidence="2">Copper resistance protein NlpE</fullName>
    </submittedName>
</protein>
<accession>A0A5D4XLY1</accession>
<organism evidence="2 3">
    <name type="scientific">Luteimonas viscosa</name>
    <dbReference type="NCBI Taxonomy" id="1132694"/>
    <lineage>
        <taxon>Bacteria</taxon>
        <taxon>Pseudomonadati</taxon>
        <taxon>Pseudomonadota</taxon>
        <taxon>Gammaproteobacteria</taxon>
        <taxon>Lysobacterales</taxon>
        <taxon>Lysobacteraceae</taxon>
        <taxon>Luteimonas</taxon>
    </lineage>
</organism>
<dbReference type="Pfam" id="PF04170">
    <property type="entry name" value="NlpE"/>
    <property type="match status" value="1"/>
</dbReference>
<dbReference type="EMBL" id="VTFT01000001">
    <property type="protein sequence ID" value="TYT25144.1"/>
    <property type="molecule type" value="Genomic_DNA"/>
</dbReference>
<feature type="compositionally biased region" description="Pro residues" evidence="1">
    <location>
        <begin position="94"/>
        <end position="105"/>
    </location>
</feature>
<evidence type="ECO:0000313" key="2">
    <source>
        <dbReference type="EMBL" id="TYT25144.1"/>
    </source>
</evidence>
<feature type="compositionally biased region" description="Basic residues" evidence="1">
    <location>
        <begin position="13"/>
        <end position="23"/>
    </location>
</feature>
<gene>
    <name evidence="2" type="ORF">FZO89_02000</name>
</gene>
<feature type="region of interest" description="Disordered" evidence="1">
    <location>
        <begin position="93"/>
        <end position="118"/>
    </location>
</feature>
<feature type="region of interest" description="Disordered" evidence="1">
    <location>
        <begin position="1"/>
        <end position="36"/>
    </location>
</feature>